<dbReference type="Proteomes" id="UP000007703">
    <property type="component" value="Unassembled WGS sequence"/>
</dbReference>
<feature type="non-terminal residue" evidence="2">
    <location>
        <position position="478"/>
    </location>
</feature>
<dbReference type="GO" id="GO:0006361">
    <property type="term" value="P:transcription initiation at RNA polymerase I promoter"/>
    <property type="evidence" value="ECO:0007669"/>
    <property type="project" value="EnsemblFungi"/>
</dbReference>
<dbReference type="GO" id="GO:0000182">
    <property type="term" value="F:rDNA binding"/>
    <property type="evidence" value="ECO:0007669"/>
    <property type="project" value="EnsemblFungi"/>
</dbReference>
<dbReference type="SUPFAM" id="SSF48371">
    <property type="entry name" value="ARM repeat"/>
    <property type="match status" value="1"/>
</dbReference>
<dbReference type="OMA" id="VCSPAIV"/>
<dbReference type="PANTHER" id="PTHR12790:SF0">
    <property type="entry name" value="RNA POLYMERASE I-SPECIFIC TRANSCRIPTION INITIATION FACTOR RRN3-RELATED"/>
    <property type="match status" value="1"/>
</dbReference>
<evidence type="ECO:0008006" key="4">
    <source>
        <dbReference type="Google" id="ProtNLM"/>
    </source>
</evidence>
<dbReference type="GO" id="GO:0001181">
    <property type="term" value="F:RNA polymerase I general transcription initiation factor activity"/>
    <property type="evidence" value="ECO:0007669"/>
    <property type="project" value="EnsemblFungi"/>
</dbReference>
<dbReference type="GO" id="GO:0005730">
    <property type="term" value="C:nucleolus"/>
    <property type="evidence" value="ECO:0007669"/>
    <property type="project" value="EnsemblFungi"/>
</dbReference>
<dbReference type="STRING" id="306902.C4Y4K1"/>
<proteinExistence type="inferred from homology"/>
<dbReference type="InterPro" id="IPR007991">
    <property type="entry name" value="RNA_pol_I_trans_ini_fac_RRN3"/>
</dbReference>
<dbReference type="GO" id="GO:0001042">
    <property type="term" value="F:RNA polymerase I core binding"/>
    <property type="evidence" value="ECO:0007669"/>
    <property type="project" value="EnsemblFungi"/>
</dbReference>
<sequence>MGHNEAISLSNFSIVLKNLIVNVSKLDTASSSALITAVLHYKWLDIPPASRKKPDFMVFLEFYAQFLGVLVSSFPKYLHEVIKKLIKEFPDIADDTYPHHTILRKIINFTPTCISSIPPVLAKNLPHHLSASTNEITNYMRNAMKVISYCPDLQFSIWQLVVECCIKLDVELQNELDNLDDDSIEELINGDANEFEENSDFENLDDEDDEDGEVYTMTSTKNIKKMVSKLDSALELLLQMTSSSFTREEIENGNGVTLFNTLTSLFRSHILPTHFTKSIQFLLFHISQYQPELADAYLVLLIDVAFNPNETTEKRLKALQYLSSYIARAKNLTKHQIVFIASYLIGWLNKYITEREHEVFDFDNENSSGGMERFKLFYATFQALLYIFCFRHKHLIKSADDIANGDSEWECDIDRFFQRVIIAKFNPLKYCDETVVFIFAKIATKLNVCYCYSIIEHNKRERMLQSNSTLPSAVGNSG</sequence>
<reference evidence="2 3" key="1">
    <citation type="journal article" date="2009" name="Nature">
        <title>Evolution of pathogenicity and sexual reproduction in eight Candida genomes.</title>
        <authorList>
            <person name="Butler G."/>
            <person name="Rasmussen M.D."/>
            <person name="Lin M.F."/>
            <person name="Santos M.A."/>
            <person name="Sakthikumar S."/>
            <person name="Munro C.A."/>
            <person name="Rheinbay E."/>
            <person name="Grabherr M."/>
            <person name="Forche A."/>
            <person name="Reedy J.L."/>
            <person name="Agrafioti I."/>
            <person name="Arnaud M.B."/>
            <person name="Bates S."/>
            <person name="Brown A.J."/>
            <person name="Brunke S."/>
            <person name="Costanzo M.C."/>
            <person name="Fitzpatrick D.A."/>
            <person name="de Groot P.W."/>
            <person name="Harris D."/>
            <person name="Hoyer L.L."/>
            <person name="Hube B."/>
            <person name="Klis F.M."/>
            <person name="Kodira C."/>
            <person name="Lennard N."/>
            <person name="Logue M.E."/>
            <person name="Martin R."/>
            <person name="Neiman A.M."/>
            <person name="Nikolaou E."/>
            <person name="Quail M.A."/>
            <person name="Quinn J."/>
            <person name="Santos M.C."/>
            <person name="Schmitzberger F.F."/>
            <person name="Sherlock G."/>
            <person name="Shah P."/>
            <person name="Silverstein K.A."/>
            <person name="Skrzypek M.S."/>
            <person name="Soll D."/>
            <person name="Staggs R."/>
            <person name="Stansfield I."/>
            <person name="Stumpf M.P."/>
            <person name="Sudbery P.E."/>
            <person name="Srikantha T."/>
            <person name="Zeng Q."/>
            <person name="Berman J."/>
            <person name="Berriman M."/>
            <person name="Heitman J."/>
            <person name="Gow N.A."/>
            <person name="Lorenz M.C."/>
            <person name="Birren B.W."/>
            <person name="Kellis M."/>
            <person name="Cuomo C.A."/>
        </authorList>
    </citation>
    <scope>NUCLEOTIDE SEQUENCE [LARGE SCALE GENOMIC DNA]</scope>
    <source>
        <strain evidence="2 3">ATCC 42720</strain>
    </source>
</reference>
<protein>
    <recommendedName>
        <fullName evidence="4">RNA polymerase I-specific transcription initiation factor</fullName>
    </recommendedName>
</protein>
<dbReference type="HOGENOM" id="CLU_010579_2_0_1"/>
<dbReference type="GO" id="GO:0001179">
    <property type="term" value="F:RNA polymerase I general transcription initiation factor binding"/>
    <property type="evidence" value="ECO:0007669"/>
    <property type="project" value="EnsemblFungi"/>
</dbReference>
<dbReference type="EMBL" id="CH408078">
    <property type="protein sequence ID" value="EEQ38447.1"/>
    <property type="molecule type" value="Genomic_DNA"/>
</dbReference>
<dbReference type="KEGG" id="clu:CLUG_02573"/>
<dbReference type="AlphaFoldDB" id="C4Y4K1"/>
<evidence type="ECO:0000256" key="1">
    <source>
        <dbReference type="ARBA" id="ARBA00010098"/>
    </source>
</evidence>
<dbReference type="InterPro" id="IPR016024">
    <property type="entry name" value="ARM-type_fold"/>
</dbReference>
<name>C4Y4K1_CLAL4</name>
<organism evidence="2 3">
    <name type="scientific">Clavispora lusitaniae (strain ATCC 42720)</name>
    <name type="common">Yeast</name>
    <name type="synonym">Candida lusitaniae</name>
    <dbReference type="NCBI Taxonomy" id="306902"/>
    <lineage>
        <taxon>Eukaryota</taxon>
        <taxon>Fungi</taxon>
        <taxon>Dikarya</taxon>
        <taxon>Ascomycota</taxon>
        <taxon>Saccharomycotina</taxon>
        <taxon>Pichiomycetes</taxon>
        <taxon>Metschnikowiaceae</taxon>
        <taxon>Clavispora</taxon>
    </lineage>
</organism>
<dbReference type="FunCoup" id="C4Y4K1">
    <property type="interactions" value="646"/>
</dbReference>
<dbReference type="Pfam" id="PF05327">
    <property type="entry name" value="RRN3"/>
    <property type="match status" value="1"/>
</dbReference>
<evidence type="ECO:0000313" key="2">
    <source>
        <dbReference type="EMBL" id="EEQ38447.1"/>
    </source>
</evidence>
<dbReference type="PANTHER" id="PTHR12790">
    <property type="entry name" value="TRANSCRIPTION INITIATION FACTOR IA RRN3"/>
    <property type="match status" value="1"/>
</dbReference>
<dbReference type="GeneID" id="8497519"/>
<evidence type="ECO:0000313" key="3">
    <source>
        <dbReference type="Proteomes" id="UP000007703"/>
    </source>
</evidence>
<dbReference type="OrthoDB" id="26970at2759"/>
<gene>
    <name evidence="2" type="ORF">CLUG_02573</name>
</gene>
<dbReference type="VEuPathDB" id="FungiDB:CLUG_02573"/>
<comment type="similarity">
    <text evidence="1">Belongs to the RRN3 family.</text>
</comment>
<accession>C4Y4K1</accession>
<dbReference type="InParanoid" id="C4Y4K1"/>